<feature type="domain" description="Uroporphyrinogen decarboxylase (URO-D)" evidence="1">
    <location>
        <begin position="65"/>
        <end position="315"/>
    </location>
</feature>
<dbReference type="InterPro" id="IPR000257">
    <property type="entry name" value="Uroporphyrinogen_deCOase"/>
</dbReference>
<keyword evidence="3" id="KW-1185">Reference proteome</keyword>
<sequence length="327" mass="36761">MNRRERVFAVLSGEQPDRVPVGFWMHFSPEAYYGDEAVKTHIRYFEETQTDICKIMNECTYPCEHNIQAAADWKRVKVYDRGADFIQRQADVIRQVVDQVPDAATVATIHGVVASASHTLLGIPRYDSIGRFAQLYHLRTSPEGVWDAYKKIAHTLCAITEESVKAGADGVYYAALGGERDGFTDEEHAKYIAPLDQMVIQAAYDAGAKFVILHMCKPKVKLERFKDYRCDVVNWGIQESGVSLLDGHKLFPDQVLLGGLNNQHGPLIEGSYEALEREIHQIIAEVGERRFILGSDCTLPQDLEYGRIAMAARACGSYRERGMEKLG</sequence>
<accession>A0A1I0IBS1</accession>
<dbReference type="GO" id="GO:0006779">
    <property type="term" value="P:porphyrin-containing compound biosynthetic process"/>
    <property type="evidence" value="ECO:0007669"/>
    <property type="project" value="InterPro"/>
</dbReference>
<organism evidence="2 3">
    <name type="scientific">Enterocloster lavalensis</name>
    <dbReference type="NCBI Taxonomy" id="460384"/>
    <lineage>
        <taxon>Bacteria</taxon>
        <taxon>Bacillati</taxon>
        <taxon>Bacillota</taxon>
        <taxon>Clostridia</taxon>
        <taxon>Lachnospirales</taxon>
        <taxon>Lachnospiraceae</taxon>
        <taxon>Enterocloster</taxon>
    </lineage>
</organism>
<gene>
    <name evidence="2" type="ORF">SAMN05216313_12084</name>
</gene>
<evidence type="ECO:0000313" key="2">
    <source>
        <dbReference type="EMBL" id="SET94270.1"/>
    </source>
</evidence>
<dbReference type="InterPro" id="IPR052024">
    <property type="entry name" value="Methanogen_methyltrans"/>
</dbReference>
<dbReference type="RefSeq" id="WP_092366804.1">
    <property type="nucleotide sequence ID" value="NZ_FOIM01000020.1"/>
</dbReference>
<protein>
    <submittedName>
        <fullName evidence="2">Uroporphyrinogen decarboxylase</fullName>
    </submittedName>
</protein>
<dbReference type="PANTHER" id="PTHR47099">
    <property type="entry name" value="METHYLCOBAMIDE:COM METHYLTRANSFERASE MTBA"/>
    <property type="match status" value="1"/>
</dbReference>
<dbReference type="InterPro" id="IPR038071">
    <property type="entry name" value="UROD/MetE-like_sf"/>
</dbReference>
<dbReference type="SUPFAM" id="SSF51726">
    <property type="entry name" value="UROD/MetE-like"/>
    <property type="match status" value="1"/>
</dbReference>
<name>A0A1I0IBS1_9FIRM</name>
<dbReference type="Gene3D" id="3.20.20.210">
    <property type="match status" value="1"/>
</dbReference>
<dbReference type="GO" id="GO:0004853">
    <property type="term" value="F:uroporphyrinogen decarboxylase activity"/>
    <property type="evidence" value="ECO:0007669"/>
    <property type="project" value="InterPro"/>
</dbReference>
<dbReference type="STRING" id="460384.SAMN05216313_12084"/>
<reference evidence="3" key="1">
    <citation type="submission" date="2016-10" db="EMBL/GenBank/DDBJ databases">
        <authorList>
            <person name="Varghese N."/>
            <person name="Submissions S."/>
        </authorList>
    </citation>
    <scope>NUCLEOTIDE SEQUENCE [LARGE SCALE GENOMIC DNA]</scope>
    <source>
        <strain evidence="3">NLAE-zl-G277</strain>
    </source>
</reference>
<dbReference type="Pfam" id="PF01208">
    <property type="entry name" value="URO-D"/>
    <property type="match status" value="1"/>
</dbReference>
<proteinExistence type="predicted"/>
<dbReference type="AlphaFoldDB" id="A0A1I0IBS1"/>
<evidence type="ECO:0000313" key="3">
    <source>
        <dbReference type="Proteomes" id="UP000198508"/>
    </source>
</evidence>
<evidence type="ECO:0000259" key="1">
    <source>
        <dbReference type="Pfam" id="PF01208"/>
    </source>
</evidence>
<dbReference type="Proteomes" id="UP000198508">
    <property type="component" value="Unassembled WGS sequence"/>
</dbReference>
<dbReference type="PANTHER" id="PTHR47099:SF1">
    <property type="entry name" value="METHYLCOBAMIDE:COM METHYLTRANSFERASE MTBA"/>
    <property type="match status" value="1"/>
</dbReference>
<dbReference type="EMBL" id="FOIM01000020">
    <property type="protein sequence ID" value="SET94270.1"/>
    <property type="molecule type" value="Genomic_DNA"/>
</dbReference>